<comment type="caution">
    <text evidence="4">The sequence shown here is derived from an EMBL/GenBank/DDBJ whole genome shotgun (WGS) entry which is preliminary data.</text>
</comment>
<gene>
    <name evidence="4" type="ORF">TPSD3_10265</name>
</gene>
<dbReference type="NCBIfam" id="TIGR01451">
    <property type="entry name" value="B_ant_repeat"/>
    <property type="match status" value="4"/>
</dbReference>
<feature type="domain" description="DUF11" evidence="3">
    <location>
        <begin position="515"/>
        <end position="630"/>
    </location>
</feature>
<dbReference type="InterPro" id="IPR001434">
    <property type="entry name" value="OmcB-like_DUF11"/>
</dbReference>
<dbReference type="Pfam" id="PF01345">
    <property type="entry name" value="DUF11"/>
    <property type="match status" value="7"/>
</dbReference>
<dbReference type="Proteomes" id="UP000194798">
    <property type="component" value="Unassembled WGS sequence"/>
</dbReference>
<evidence type="ECO:0000313" key="5">
    <source>
        <dbReference type="Proteomes" id="UP000194798"/>
    </source>
</evidence>
<comment type="similarity">
    <text evidence="1">Belongs to the cycloisomerase 2 family.</text>
</comment>
<feature type="domain" description="DUF11" evidence="3">
    <location>
        <begin position="890"/>
        <end position="1004"/>
    </location>
</feature>
<feature type="domain" description="DUF11" evidence="3">
    <location>
        <begin position="265"/>
        <end position="379"/>
    </location>
</feature>
<accession>A0A251X710</accession>
<dbReference type="RefSeq" id="WP_086488482.1">
    <property type="nucleotide sequence ID" value="NZ_MSLT01000013.1"/>
</dbReference>
<proteinExistence type="inferred from homology"/>
<sequence length="2300" mass="239316">MTLVEIQKDNVNQATGLAGVSALAISPDGTRVYAAGTDDSALTVFSRNADTGVLTPVLTHVSGANGVTNLAGITDVAVIDAGNGNWYVYTAAVQSHAVNLFVRNSGVGELVFVGSYSQGMENISDLLGAVGLAVSPDRRFLYAAASSSNAITIFSIDIATGALTPVKSILNQTPVSGLRAVRHVLVSPAGGELYATGFDDNSLVVFNRNSETGDLTFKQVIKNNTNNVTSLSGPLGLTTAANGQQLYTAALFSDAISVWSLVSADLSITGSDDAPVAINSPLTYQFTVNNAGGDIATATVFTHTLPSGVIYQSAVSSQGQCSQQAGVVTCVLGDVAVNGSVNIVVNVMTPGEAGTGILSSTATVTSTQSDPNSSNNQVTLNTELRQSVETVDLKLAISPSANPANVDSVLIYHADVSNASATTATGVRFTATLDATVRYDAVNSDSRCQLAGQQLTCILSDMAGGASTRINIQVTTPATPSTLSFSAQVTSQQKELTPDDNKANVPVNVAVLVFDLAIIDAIGEPISAPVNTPVNYNVQISNVAGTPANNAVLNVTLPTEVRYVGSTGACRASSTASHEISCNLSLLDPVASPSTHLQIQTLSFLPNDQAEARFSVTAPGVDTNQTNNQAISIVSISGQAADVGLTIGSNADTVVQNTEVTLTFTLNNNGPGVAHDMVLNVALAGVPFNLSEVNAANCTPGVPLSCTTPAINPGQAQSFTIKLVPTALGTLNVSAQAVGSTFDPNLPNQASKEIAVSAPTSDVAVILSSTPNAVLVGQTLNYLATVSNQGPSPASGVVYQQQLPAGVTFVSAESSRQTAPCTENAGLVRCELGPLARDESATVVVKITPTTAGMLSTEATLSSQTLDTLLENNTAKLETSVALTTANVGLTLSSEDTQVLVEDVLTYRILLNNAGPHTATGAQVTLQLPAAVSFLNYQIVPDSAGTCQHTLGVVTCTLPSIPVAGDPLFIDIATSVLSIGELLAQATVFALEHDNDETNNQAQLRIQAALPATLSYVDAVIDGVNGVQGLKQVYDVAVSPDGQHLYAASFGSHAVVVFQREATTGRLSFVQQLSATQGGVNGLLGAAGLTITPDGAHVYVTGFADNSVVAFARNASTGLLSVVARYQNEVDGIAGLGSPFGIVASDTAVYVAGNKDNNITVWQRNASTGALTLFKNVQHTALNASYGLTLRADGRLLAVANSGSDSVALFAVDAGTGDLTPHQVLTNNVAGVAGLHQVRDVAFSADGRFLYTASAGVDNAVVAFEQSGDQYQWLEVLRQGVNGIDGLTGAEAVVVSRGGRYVYVAGATDNAVSIFARQTDTGRLRYVETLRDGVNGINGLAGVRALAVESSGVFVYAAGRHDQAIAILRVSSADVGLTVQKPVDPVPLGTPLAYAFTVSNQGPDRATGVIFSLTLPNTVTLQSLQSNRGVCETQVASSGQIQCRLTTLESGETARMDLHLLTATAGEIAVNAVVSANELDANVSNNRTESTTVVAATAELGITAVVQPEIASLHNPLTLSITLNNQGPETGQGLVLDVVLPSSLTLSAELAECTRNETSLVCTLGELAAGASRVWAISLTPTEVGLQRITATLSSQTVDPNAQNNQAIVEMTVAANVISDTRDNSGQILMHHRITHTGAVRGGTIGGDTENEGVLYNVTIAENALVRGGGRLSHEIINRGVIENAQLLSDTVVTGGVMRGVIYGFPAAPATLNAVRIAANSQVSHVILGAGTVVETGVTLTSVLIRPGVTLADGVILGAGVVFSENASVPVGMDLTGLFPHITDPFTGSVAVNVVHDVLSVGSTVLDGLNALPDASALGLRFSQHAVQGTLIGESAYERFSVLPIRVMQATAEMSVGMVTESDGTMRFVTADGRVVFAVPIAARTGQLRENLANLGIHQFNADVHGVYRMPLADGSFALLRADARLMESTADLGLDVIPNLDIMGALEVRHRFTENGKIWQQSFFATSPDLSAFTSALQGISGVQRLVFLDNGVFLIKINELTFTVAFDYQVIPGGVASGVTQLLRVSDRNGDGVGDVLVVYADGMQQVLFVKPSPALVDALQMIPDVQNQGWWVTAAEKGVLLIHEDTRWRHLEIVETVQLDESTPARFSPLADGTVEFVTQTGLWVRTVARLQGESVLQTTLSALNATGTWQGDRWWIVDENNTVGLSLRPGLDSYVVPWGQGIFAQGSQFWVIFDAEVKRQQALYPAARDADAVMGLLRSIAGAQSVSLLETGQVAVDFGNTIWRGTFDSVLRRTGLATGAIQAVLIPDENGDGMEEVLLTYPDGWQQVMWSDGVGL</sequence>
<dbReference type="SUPFAM" id="SSF51161">
    <property type="entry name" value="Trimeric LpxA-like enzymes"/>
    <property type="match status" value="1"/>
</dbReference>
<feature type="domain" description="DUF11" evidence="3">
    <location>
        <begin position="762"/>
        <end position="877"/>
    </location>
</feature>
<dbReference type="EMBL" id="MSLT01000013">
    <property type="protein sequence ID" value="OUD13563.1"/>
    <property type="molecule type" value="Genomic_DNA"/>
</dbReference>
<dbReference type="OrthoDB" id="5618952at2"/>
<dbReference type="SMART" id="SM00320">
    <property type="entry name" value="WD40"/>
    <property type="match status" value="4"/>
</dbReference>
<dbReference type="PANTHER" id="PTHR30344:SF1">
    <property type="entry name" value="6-PHOSPHOGLUCONOLACTONASE"/>
    <property type="match status" value="1"/>
</dbReference>
<dbReference type="InterPro" id="IPR015943">
    <property type="entry name" value="WD40/YVTN_repeat-like_dom_sf"/>
</dbReference>
<dbReference type="InterPro" id="IPR047589">
    <property type="entry name" value="DUF11_rpt"/>
</dbReference>
<dbReference type="PANTHER" id="PTHR30344">
    <property type="entry name" value="6-PHOSPHOGLUCONOLACTONASE-RELATED"/>
    <property type="match status" value="1"/>
</dbReference>
<evidence type="ECO:0000313" key="4">
    <source>
        <dbReference type="EMBL" id="OUD13563.1"/>
    </source>
</evidence>
<keyword evidence="5" id="KW-1185">Reference proteome</keyword>
<organism evidence="4 5">
    <name type="scientific">Thioflexithrix psekupsensis</name>
    <dbReference type="NCBI Taxonomy" id="1570016"/>
    <lineage>
        <taxon>Bacteria</taxon>
        <taxon>Pseudomonadati</taxon>
        <taxon>Pseudomonadota</taxon>
        <taxon>Gammaproteobacteria</taxon>
        <taxon>Thiotrichales</taxon>
        <taxon>Thioflexithrix</taxon>
    </lineage>
</organism>
<dbReference type="InterPro" id="IPR013783">
    <property type="entry name" value="Ig-like_fold"/>
</dbReference>
<evidence type="ECO:0000256" key="2">
    <source>
        <dbReference type="ARBA" id="ARBA00022526"/>
    </source>
</evidence>
<feature type="domain" description="DUF11" evidence="3">
    <location>
        <begin position="642"/>
        <end position="751"/>
    </location>
</feature>
<protein>
    <recommendedName>
        <fullName evidence="3">DUF11 domain-containing protein</fullName>
    </recommendedName>
</protein>
<dbReference type="InterPro" id="IPR001680">
    <property type="entry name" value="WD40_rpt"/>
</dbReference>
<evidence type="ECO:0000259" key="3">
    <source>
        <dbReference type="Pfam" id="PF01345"/>
    </source>
</evidence>
<reference evidence="4 5" key="1">
    <citation type="submission" date="2016-12" db="EMBL/GenBank/DDBJ databases">
        <title>Thioflexothrix psekupsii D3 genome sequencing and assembly.</title>
        <authorList>
            <person name="Fomenkov A."/>
            <person name="Vincze T."/>
            <person name="Grabovich M."/>
            <person name="Anton B.P."/>
            <person name="Dubinina G."/>
            <person name="Orlova M."/>
            <person name="Belousova E."/>
            <person name="Roberts R.J."/>
        </authorList>
    </citation>
    <scope>NUCLEOTIDE SEQUENCE [LARGE SCALE GENOMIC DNA]</scope>
    <source>
        <strain evidence="4">D3</strain>
    </source>
</reference>
<dbReference type="GO" id="GO:0017057">
    <property type="term" value="F:6-phosphogluconolactonase activity"/>
    <property type="evidence" value="ECO:0007669"/>
    <property type="project" value="TreeGrafter"/>
</dbReference>
<dbReference type="SUPFAM" id="SSF75011">
    <property type="entry name" value="3-carboxy-cis,cis-mucoante lactonizing enzyme"/>
    <property type="match status" value="2"/>
</dbReference>
<name>A0A251X710_9GAMM</name>
<dbReference type="InterPro" id="IPR050282">
    <property type="entry name" value="Cycloisomerase_2"/>
</dbReference>
<dbReference type="Gene3D" id="2.130.10.10">
    <property type="entry name" value="YVTN repeat-like/Quinoprotein amine dehydrogenase"/>
    <property type="match status" value="5"/>
</dbReference>
<dbReference type="InterPro" id="IPR011045">
    <property type="entry name" value="N2O_reductase_N"/>
</dbReference>
<dbReference type="SUPFAM" id="SSF50974">
    <property type="entry name" value="Nitrous oxide reductase, N-terminal domain"/>
    <property type="match status" value="1"/>
</dbReference>
<dbReference type="Gene3D" id="2.60.40.10">
    <property type="entry name" value="Immunoglobulins"/>
    <property type="match status" value="2"/>
</dbReference>
<dbReference type="InterPro" id="IPR019405">
    <property type="entry name" value="Lactonase_7-beta_prop"/>
</dbReference>
<dbReference type="InterPro" id="IPR011004">
    <property type="entry name" value="Trimer_LpxA-like_sf"/>
</dbReference>
<dbReference type="Pfam" id="PF10282">
    <property type="entry name" value="Lactonase"/>
    <property type="match status" value="3"/>
</dbReference>
<evidence type="ECO:0000256" key="1">
    <source>
        <dbReference type="ARBA" id="ARBA00005564"/>
    </source>
</evidence>
<feature type="domain" description="DUF11" evidence="3">
    <location>
        <begin position="1500"/>
        <end position="1609"/>
    </location>
</feature>
<keyword evidence="2" id="KW-0119">Carbohydrate metabolism</keyword>
<feature type="domain" description="DUF11" evidence="3">
    <location>
        <begin position="392"/>
        <end position="505"/>
    </location>
</feature>
<keyword evidence="2" id="KW-0313">Glucose metabolism</keyword>
<dbReference type="GO" id="GO:0006006">
    <property type="term" value="P:glucose metabolic process"/>
    <property type="evidence" value="ECO:0007669"/>
    <property type="project" value="UniProtKB-KW"/>
</dbReference>